<dbReference type="PANTHER" id="PTHR30330">
    <property type="entry name" value="AGSS FAMILY TRANSPORTER, SODIUM-ALANINE"/>
    <property type="match status" value="1"/>
</dbReference>
<feature type="transmembrane region" description="Helical" evidence="9">
    <location>
        <begin position="376"/>
        <end position="395"/>
    </location>
</feature>
<evidence type="ECO:0000313" key="10">
    <source>
        <dbReference type="EMBL" id="QNM16230.1"/>
    </source>
</evidence>
<gene>
    <name evidence="10" type="ORF">H9Q81_06175</name>
</gene>
<keyword evidence="3 9" id="KW-0813">Transport</keyword>
<feature type="transmembrane region" description="Helical" evidence="9">
    <location>
        <begin position="296"/>
        <end position="319"/>
    </location>
</feature>
<evidence type="ECO:0000313" key="11">
    <source>
        <dbReference type="Proteomes" id="UP000515913"/>
    </source>
</evidence>
<feature type="transmembrane region" description="Helical" evidence="9">
    <location>
        <begin position="182"/>
        <end position="198"/>
    </location>
</feature>
<dbReference type="GO" id="GO:0005283">
    <property type="term" value="F:amino acid:sodium symporter activity"/>
    <property type="evidence" value="ECO:0007669"/>
    <property type="project" value="InterPro"/>
</dbReference>
<organism evidence="10 11">
    <name type="scientific">Fusobacterium hominis</name>
    <dbReference type="NCBI Taxonomy" id="2764326"/>
    <lineage>
        <taxon>Bacteria</taxon>
        <taxon>Fusobacteriati</taxon>
        <taxon>Fusobacteriota</taxon>
        <taxon>Fusobacteriia</taxon>
        <taxon>Fusobacteriales</taxon>
        <taxon>Fusobacteriaceae</taxon>
        <taxon>Fusobacterium</taxon>
    </lineage>
</organism>
<evidence type="ECO:0000256" key="9">
    <source>
        <dbReference type="RuleBase" id="RU363064"/>
    </source>
</evidence>
<evidence type="ECO:0000256" key="8">
    <source>
        <dbReference type="ARBA" id="ARBA00023136"/>
    </source>
</evidence>
<sequence>MFSYFVNTVDFLNGILWGYVLIALLIGSGLYFTFKLKFANLTQIKEMFKIMFEKKEGNGISPFQAFCVSAGSKVGTGSLAGVAIAISLGGPGSVFWMWILTLIVGSLSIVENVLAQIYKEKKDGLFRGGPAFYMEKAMKKRWMGIAFSILLTITYGLIFNAVQANTMTIAIENFAGIDRVKSGIAIVVLTAAVIYGGMKRIAKVSEIIVPIMGASYLLVALFVVIKNIGELPQVMGLIFANAFGLKAVGGGTLGMIVMQGVKRGLFSNEAGMGSTPNAGASASATHPAKQGLIQTLGVYVTTLGVCTATAFIILFSGVLNENLDGIGYTQAAMKAQLGSVGDVFLLLCIVLFAYTTIIGNYYYGQTNLEYLNADKGLKIQLFRVFVMAMVFFGAVRESAVVWNTADLFMALMAIFNIYAIIKLRKPAIQAMEHYINGRKVGMDPIFTTHVLDDNTGIECWDENGEVPLEDNQNVYVDVTESVEA</sequence>
<reference evidence="10 11" key="1">
    <citation type="submission" date="2020-08" db="EMBL/GenBank/DDBJ databases">
        <authorList>
            <person name="Liu C."/>
            <person name="Sun Q."/>
        </authorList>
    </citation>
    <scope>NUCLEOTIDE SEQUENCE [LARGE SCALE GENOMIC DNA]</scope>
    <source>
        <strain evidence="10 11">NSJ-57</strain>
    </source>
</reference>
<feature type="transmembrane region" description="Helical" evidence="9">
    <location>
        <begin position="207"/>
        <end position="225"/>
    </location>
</feature>
<feature type="transmembrane region" description="Helical" evidence="9">
    <location>
        <begin position="95"/>
        <end position="118"/>
    </location>
</feature>
<feature type="transmembrane region" description="Helical" evidence="9">
    <location>
        <begin position="401"/>
        <end position="421"/>
    </location>
</feature>
<evidence type="ECO:0000256" key="6">
    <source>
        <dbReference type="ARBA" id="ARBA00022847"/>
    </source>
</evidence>
<protein>
    <submittedName>
        <fullName evidence="10">Alanine:cation symporter family protein</fullName>
    </submittedName>
</protein>
<dbReference type="Gene3D" id="1.20.1740.10">
    <property type="entry name" value="Amino acid/polyamine transporter I"/>
    <property type="match status" value="1"/>
</dbReference>
<comment type="similarity">
    <text evidence="2 9">Belongs to the alanine or glycine:cation symporter (AGCS) (TC 2.A.25) family.</text>
</comment>
<keyword evidence="6 9" id="KW-0769">Symport</keyword>
<keyword evidence="11" id="KW-1185">Reference proteome</keyword>
<accession>A0A7G9GZJ8</accession>
<keyword evidence="8 9" id="KW-0472">Membrane</keyword>
<proteinExistence type="inferred from homology"/>
<evidence type="ECO:0000256" key="4">
    <source>
        <dbReference type="ARBA" id="ARBA00022475"/>
    </source>
</evidence>
<dbReference type="InterPro" id="IPR001463">
    <property type="entry name" value="Na/Ala_symport"/>
</dbReference>
<dbReference type="KEGG" id="fho:H9Q81_06175"/>
<dbReference type="EMBL" id="CP060637">
    <property type="protein sequence ID" value="QNM16230.1"/>
    <property type="molecule type" value="Genomic_DNA"/>
</dbReference>
<evidence type="ECO:0000256" key="3">
    <source>
        <dbReference type="ARBA" id="ARBA00022448"/>
    </source>
</evidence>
<feature type="transmembrane region" description="Helical" evidence="9">
    <location>
        <begin position="63"/>
        <end position="89"/>
    </location>
</feature>
<dbReference type="NCBIfam" id="TIGR00835">
    <property type="entry name" value="agcS"/>
    <property type="match status" value="1"/>
</dbReference>
<evidence type="ECO:0000256" key="7">
    <source>
        <dbReference type="ARBA" id="ARBA00022989"/>
    </source>
</evidence>
<feature type="transmembrane region" description="Helical" evidence="9">
    <location>
        <begin position="142"/>
        <end position="162"/>
    </location>
</feature>
<keyword evidence="4 9" id="KW-1003">Cell membrane</keyword>
<name>A0A7G9GZJ8_9FUSO</name>
<keyword evidence="5 9" id="KW-0812">Transmembrane</keyword>
<dbReference type="PRINTS" id="PR00175">
    <property type="entry name" value="NAALASMPORT"/>
</dbReference>
<feature type="transmembrane region" description="Helical" evidence="9">
    <location>
        <begin position="237"/>
        <end position="258"/>
    </location>
</feature>
<dbReference type="PANTHER" id="PTHR30330:SF1">
    <property type="entry name" value="AMINO-ACID CARRIER PROTEIN ALST"/>
    <property type="match status" value="1"/>
</dbReference>
<keyword evidence="7 9" id="KW-1133">Transmembrane helix</keyword>
<evidence type="ECO:0000256" key="1">
    <source>
        <dbReference type="ARBA" id="ARBA00004651"/>
    </source>
</evidence>
<dbReference type="Proteomes" id="UP000515913">
    <property type="component" value="Chromosome"/>
</dbReference>
<evidence type="ECO:0000256" key="5">
    <source>
        <dbReference type="ARBA" id="ARBA00022692"/>
    </source>
</evidence>
<feature type="transmembrane region" description="Helical" evidence="9">
    <location>
        <begin position="343"/>
        <end position="364"/>
    </location>
</feature>
<dbReference type="AlphaFoldDB" id="A0A7G9GZJ8"/>
<dbReference type="FunFam" id="1.20.1740.10:FF:000004">
    <property type="entry name" value="Sodium:alanine symporter family protein"/>
    <property type="match status" value="1"/>
</dbReference>
<evidence type="ECO:0000256" key="2">
    <source>
        <dbReference type="ARBA" id="ARBA00009261"/>
    </source>
</evidence>
<feature type="transmembrane region" description="Helical" evidence="9">
    <location>
        <begin position="15"/>
        <end position="34"/>
    </location>
</feature>
<dbReference type="Pfam" id="PF01235">
    <property type="entry name" value="Na_Ala_symp"/>
    <property type="match status" value="1"/>
</dbReference>
<comment type="subcellular location">
    <subcellularLocation>
        <location evidence="1 9">Cell membrane</location>
        <topology evidence="1 9">Multi-pass membrane protein</topology>
    </subcellularLocation>
</comment>
<dbReference type="GO" id="GO:0005886">
    <property type="term" value="C:plasma membrane"/>
    <property type="evidence" value="ECO:0007669"/>
    <property type="project" value="UniProtKB-SubCell"/>
</dbReference>